<keyword evidence="1" id="KW-1133">Transmembrane helix</keyword>
<feature type="transmembrane region" description="Helical" evidence="1">
    <location>
        <begin position="34"/>
        <end position="52"/>
    </location>
</feature>
<reference evidence="2 3" key="1">
    <citation type="submission" date="2019-09" db="EMBL/GenBank/DDBJ databases">
        <title>Hydrogenophaga aromatica sp. nov., isolated from a para-xylene-degrading enrichment culture.</title>
        <authorList>
            <person name="Tancsics A."/>
            <person name="Banerjee S."/>
        </authorList>
    </citation>
    <scope>NUCLEOTIDE SEQUENCE [LARGE SCALE GENOMIC DNA]</scope>
    <source>
        <strain evidence="2 3">D2P1</strain>
    </source>
</reference>
<gene>
    <name evidence="2" type="ORF">F3K02_12515</name>
</gene>
<name>A0A7Y8GXY4_9BURK</name>
<dbReference type="AlphaFoldDB" id="A0A7Y8GXY4"/>
<protein>
    <submittedName>
        <fullName evidence="2">Uncharacterized protein</fullName>
    </submittedName>
</protein>
<proteinExistence type="predicted"/>
<evidence type="ECO:0000256" key="1">
    <source>
        <dbReference type="SAM" id="Phobius"/>
    </source>
</evidence>
<organism evidence="2 3">
    <name type="scientific">Hydrogenophaga aromaticivorans</name>
    <dbReference type="NCBI Taxonomy" id="2610898"/>
    <lineage>
        <taxon>Bacteria</taxon>
        <taxon>Pseudomonadati</taxon>
        <taxon>Pseudomonadota</taxon>
        <taxon>Betaproteobacteria</taxon>
        <taxon>Burkholderiales</taxon>
        <taxon>Comamonadaceae</taxon>
        <taxon>Hydrogenophaga</taxon>
    </lineage>
</organism>
<sequence length="95" mass="10832">MTMSFALQLMLPLMVVLAVLFIISLFHHGRLGRLSLVFATALLPLAYLEWVRPNSEFPPHMDQLILLGLSGMVVLVYVWNLIVERRLRADGQQDD</sequence>
<comment type="caution">
    <text evidence="2">The sequence shown here is derived from an EMBL/GenBank/DDBJ whole genome shotgun (WGS) entry which is preliminary data.</text>
</comment>
<keyword evidence="3" id="KW-1185">Reference proteome</keyword>
<evidence type="ECO:0000313" key="3">
    <source>
        <dbReference type="Proteomes" id="UP000545507"/>
    </source>
</evidence>
<keyword evidence="1" id="KW-0812">Transmembrane</keyword>
<feature type="transmembrane region" description="Helical" evidence="1">
    <location>
        <begin position="64"/>
        <end position="83"/>
    </location>
</feature>
<accession>A0A7Y8GXY4</accession>
<keyword evidence="1" id="KW-0472">Membrane</keyword>
<dbReference type="EMBL" id="VYGV01000011">
    <property type="protein sequence ID" value="NWF46068.1"/>
    <property type="molecule type" value="Genomic_DNA"/>
</dbReference>
<dbReference type="RefSeq" id="WP_177135977.1">
    <property type="nucleotide sequence ID" value="NZ_VYGV01000011.1"/>
</dbReference>
<feature type="transmembrane region" description="Helical" evidence="1">
    <location>
        <begin position="6"/>
        <end position="27"/>
    </location>
</feature>
<dbReference type="Proteomes" id="UP000545507">
    <property type="component" value="Unassembled WGS sequence"/>
</dbReference>
<evidence type="ECO:0000313" key="2">
    <source>
        <dbReference type="EMBL" id="NWF46068.1"/>
    </source>
</evidence>